<accession>A0A3E3IX24</accession>
<dbReference type="SUPFAM" id="SSF53649">
    <property type="entry name" value="Alkaline phosphatase-like"/>
    <property type="match status" value="1"/>
</dbReference>
<dbReference type="Proteomes" id="UP000260812">
    <property type="component" value="Unassembled WGS sequence"/>
</dbReference>
<keyword evidence="3" id="KW-0378">Hydrolase</keyword>
<dbReference type="AlphaFoldDB" id="A0A3E3IX24"/>
<dbReference type="InterPro" id="IPR000917">
    <property type="entry name" value="Sulfatase_N"/>
</dbReference>
<dbReference type="Pfam" id="PF00884">
    <property type="entry name" value="Sulfatase"/>
    <property type="match status" value="1"/>
</dbReference>
<dbReference type="GeneID" id="97985512"/>
<evidence type="ECO:0000259" key="6">
    <source>
        <dbReference type="Pfam" id="PF00884"/>
    </source>
</evidence>
<dbReference type="EMBL" id="QVLV01000001">
    <property type="protein sequence ID" value="RGE64957.1"/>
    <property type="molecule type" value="Genomic_DNA"/>
</dbReference>
<name>A0A3E3IX24_9FIRM</name>
<dbReference type="PROSITE" id="PS00149">
    <property type="entry name" value="SULFATASE_2"/>
    <property type="match status" value="1"/>
</dbReference>
<keyword evidence="5" id="KW-0175">Coiled coil</keyword>
<evidence type="ECO:0000313" key="10">
    <source>
        <dbReference type="Proteomes" id="UP000261166"/>
    </source>
</evidence>
<proteinExistence type="inferred from homology"/>
<dbReference type="PANTHER" id="PTHR42693:SF53">
    <property type="entry name" value="ENDO-4-O-SULFATASE"/>
    <property type="match status" value="1"/>
</dbReference>
<dbReference type="OrthoDB" id="279611at2"/>
<keyword evidence="9" id="KW-1185">Reference proteome</keyword>
<dbReference type="EMBL" id="QVLU01000009">
    <property type="protein sequence ID" value="RGE71637.1"/>
    <property type="molecule type" value="Genomic_DNA"/>
</dbReference>
<organism evidence="8 10">
    <name type="scientific">Eisenbergiella massiliensis</name>
    <dbReference type="NCBI Taxonomy" id="1720294"/>
    <lineage>
        <taxon>Bacteria</taxon>
        <taxon>Bacillati</taxon>
        <taxon>Bacillota</taxon>
        <taxon>Clostridia</taxon>
        <taxon>Lachnospirales</taxon>
        <taxon>Lachnospiraceae</taxon>
        <taxon>Eisenbergiella</taxon>
    </lineage>
</organism>
<keyword evidence="2" id="KW-0479">Metal-binding</keyword>
<protein>
    <submittedName>
        <fullName evidence="8">Arylsulfatase</fullName>
    </submittedName>
</protein>
<evidence type="ECO:0000256" key="4">
    <source>
        <dbReference type="ARBA" id="ARBA00022837"/>
    </source>
</evidence>
<evidence type="ECO:0000313" key="9">
    <source>
        <dbReference type="Proteomes" id="UP000260812"/>
    </source>
</evidence>
<dbReference type="InterPro" id="IPR017850">
    <property type="entry name" value="Alkaline_phosphatase_core_sf"/>
</dbReference>
<gene>
    <name evidence="8" type="ORF">DWY69_11355</name>
    <name evidence="7" type="ORF">DXC51_01085</name>
</gene>
<dbReference type="GO" id="GO:0046872">
    <property type="term" value="F:metal ion binding"/>
    <property type="evidence" value="ECO:0007669"/>
    <property type="project" value="UniProtKB-KW"/>
</dbReference>
<dbReference type="CDD" id="cd16025">
    <property type="entry name" value="PAS_like"/>
    <property type="match status" value="1"/>
</dbReference>
<dbReference type="Proteomes" id="UP000261166">
    <property type="component" value="Unassembled WGS sequence"/>
</dbReference>
<dbReference type="Gene3D" id="3.40.720.10">
    <property type="entry name" value="Alkaline Phosphatase, subunit A"/>
    <property type="match status" value="1"/>
</dbReference>
<dbReference type="GO" id="GO:0004065">
    <property type="term" value="F:arylsulfatase activity"/>
    <property type="evidence" value="ECO:0007669"/>
    <property type="project" value="TreeGrafter"/>
</dbReference>
<dbReference type="FunFam" id="3.40.720.10:FF:000047">
    <property type="entry name" value="Arylsulfatase"/>
    <property type="match status" value="1"/>
</dbReference>
<comment type="similarity">
    <text evidence="1">Belongs to the sulfatase family.</text>
</comment>
<dbReference type="InterPro" id="IPR024607">
    <property type="entry name" value="Sulfatase_CS"/>
</dbReference>
<sequence length="531" mass="60891">MGKKPNIIIVLADDMGFSDIGCFGSEIRTPCLDAMAAQGIRYNHMYNNARCCPSRASLLTGLYPHQAGVGLMMENLGIKEYQGYLNDSCITLAEGVKSAGYQTGMIGKWHVGGGYQKTREALERAGKKGYPTPMQRGFDYFYGTLEGAGNYYNPVTLMENGEWINIRPEDNFYYTEKIGEKACEALERFSGDDVPFFLYVSFNAPHWPLHAREEDIAAYEGTYLVGWDEIRKRRYQKQLEMGIVKDIWDMSPRDTGSPDWDEIEDKDWEDIKMAVYAAQIEEMDREIGKIREKLTQLELEKDTFILFTSDNGACAEELPEDGWICNFASERTLNGEKVEIGNLSKRRPGKEDTYMSYGLPWANASNTPFRLFKHWIHEGGISAPCVVSWGDNIKNPGRVEETPIHFIDIMPTILELAEAEYPREWKGTPIHPVAGESFLSSVREKWERKRPIFWEHEGNCGVRLGRYKLVRCYPEDFALYDMELDRTELHDISGEHPEIKKELLKAYEEWAQETGVKSREKILEIIKNSEV</sequence>
<evidence type="ECO:0000313" key="8">
    <source>
        <dbReference type="EMBL" id="RGE71637.1"/>
    </source>
</evidence>
<evidence type="ECO:0000256" key="2">
    <source>
        <dbReference type="ARBA" id="ARBA00022723"/>
    </source>
</evidence>
<evidence type="ECO:0000256" key="1">
    <source>
        <dbReference type="ARBA" id="ARBA00008779"/>
    </source>
</evidence>
<feature type="domain" description="Sulfatase N-terminal" evidence="6">
    <location>
        <begin position="5"/>
        <end position="418"/>
    </location>
</feature>
<feature type="coiled-coil region" evidence="5">
    <location>
        <begin position="273"/>
        <end position="300"/>
    </location>
</feature>
<dbReference type="InterPro" id="IPR050738">
    <property type="entry name" value="Sulfatase"/>
</dbReference>
<dbReference type="PANTHER" id="PTHR42693">
    <property type="entry name" value="ARYLSULFATASE FAMILY MEMBER"/>
    <property type="match status" value="1"/>
</dbReference>
<dbReference type="Gene3D" id="3.30.1120.10">
    <property type="match status" value="1"/>
</dbReference>
<comment type="caution">
    <text evidence="8">The sequence shown here is derived from an EMBL/GenBank/DDBJ whole genome shotgun (WGS) entry which is preliminary data.</text>
</comment>
<reference evidence="8 10" key="1">
    <citation type="submission" date="2018-08" db="EMBL/GenBank/DDBJ databases">
        <title>A genome reference for cultivated species of the human gut microbiota.</title>
        <authorList>
            <person name="Zou Y."/>
            <person name="Xue W."/>
            <person name="Luo G."/>
        </authorList>
    </citation>
    <scope>NUCLEOTIDE SEQUENCE [LARGE SCALE GENOMIC DNA]</scope>
    <source>
        <strain evidence="8 10">AF26-4BH</strain>
        <strain evidence="7">TF05-5AC</strain>
    </source>
</reference>
<evidence type="ECO:0000313" key="7">
    <source>
        <dbReference type="EMBL" id="RGE64957.1"/>
    </source>
</evidence>
<keyword evidence="4" id="KW-0106">Calcium</keyword>
<dbReference type="RefSeq" id="WP_025488111.1">
    <property type="nucleotide sequence ID" value="NZ_CALBAU010000051.1"/>
</dbReference>
<evidence type="ECO:0000256" key="3">
    <source>
        <dbReference type="ARBA" id="ARBA00022801"/>
    </source>
</evidence>
<evidence type="ECO:0000256" key="5">
    <source>
        <dbReference type="SAM" id="Coils"/>
    </source>
</evidence>